<feature type="domain" description="TPM" evidence="4">
    <location>
        <begin position="32"/>
        <end position="155"/>
    </location>
</feature>
<keyword evidence="6" id="KW-1185">Reference proteome</keyword>
<keyword evidence="5" id="KW-0449">Lipoprotein</keyword>
<feature type="chain" id="PRO_5037895483" evidence="3">
    <location>
        <begin position="22"/>
        <end position="280"/>
    </location>
</feature>
<feature type="transmembrane region" description="Helical" evidence="2">
    <location>
        <begin position="210"/>
        <end position="238"/>
    </location>
</feature>
<feature type="signal peptide" evidence="3">
    <location>
        <begin position="1"/>
        <end position="21"/>
    </location>
</feature>
<dbReference type="PANTHER" id="PTHR30373:SF2">
    <property type="entry name" value="UPF0603 PROTEIN YGCG"/>
    <property type="match status" value="1"/>
</dbReference>
<evidence type="ECO:0000259" key="4">
    <source>
        <dbReference type="Pfam" id="PF04536"/>
    </source>
</evidence>
<dbReference type="RefSeq" id="WP_268248131.1">
    <property type="nucleotide sequence ID" value="NZ_BMYX01000001.1"/>
</dbReference>
<protein>
    <submittedName>
        <fullName evidence="5">Lipoprotein</fullName>
    </submittedName>
</protein>
<dbReference type="PANTHER" id="PTHR30373">
    <property type="entry name" value="UPF0603 PROTEIN YGCG"/>
    <property type="match status" value="1"/>
</dbReference>
<evidence type="ECO:0000256" key="3">
    <source>
        <dbReference type="SAM" id="SignalP"/>
    </source>
</evidence>
<accession>A0A918NXP8</accession>
<evidence type="ECO:0000313" key="6">
    <source>
        <dbReference type="Proteomes" id="UP000645257"/>
    </source>
</evidence>
<reference evidence="5" key="1">
    <citation type="journal article" date="2014" name="Int. J. Syst. Evol. Microbiol.">
        <title>Complete genome sequence of Corynebacterium casei LMG S-19264T (=DSM 44701T), isolated from a smear-ripened cheese.</title>
        <authorList>
            <consortium name="US DOE Joint Genome Institute (JGI-PGF)"/>
            <person name="Walter F."/>
            <person name="Albersmeier A."/>
            <person name="Kalinowski J."/>
            <person name="Ruckert C."/>
        </authorList>
    </citation>
    <scope>NUCLEOTIDE SEQUENCE</scope>
    <source>
        <strain evidence="5">KCTC 32182</strain>
    </source>
</reference>
<evidence type="ECO:0000256" key="2">
    <source>
        <dbReference type="SAM" id="Phobius"/>
    </source>
</evidence>
<dbReference type="InterPro" id="IPR007621">
    <property type="entry name" value="TPM_dom"/>
</dbReference>
<feature type="region of interest" description="Disordered" evidence="1">
    <location>
        <begin position="259"/>
        <end position="280"/>
    </location>
</feature>
<keyword evidence="2" id="KW-0472">Membrane</keyword>
<dbReference type="Proteomes" id="UP000645257">
    <property type="component" value="Unassembled WGS sequence"/>
</dbReference>
<keyword evidence="3" id="KW-0732">Signal</keyword>
<evidence type="ECO:0000313" key="5">
    <source>
        <dbReference type="EMBL" id="GGY03336.1"/>
    </source>
</evidence>
<keyword evidence="2" id="KW-0812">Transmembrane</keyword>
<dbReference type="Pfam" id="PF04536">
    <property type="entry name" value="TPM_phosphatase"/>
    <property type="match status" value="1"/>
</dbReference>
<sequence length="280" mass="28680">MMAIRLVFLIAAWVFAVFAHAEVPVPEPVSPVIDTAGFLADSDRQSLANELLAFRDRQGSQIAVLIVPSVAPETAFDYGVRVMENWKPGRKGVDDGVLLLVVVNERTSQIFVGRGLEGTIPDVVAKRILHDILSPRLAAGQRGQGLMDAVKAIESATLKEGLPAPPPRAKQSAGGTDADWSWAALILLFAGGVLRSLFGHVAGSVITGSLIGGVAFAFGAGFFMALLIGGGGFLFSLLGINLPGFGGWGGGGGRGGGGNGGGGWGRGGGDYGGGGASDKW</sequence>
<comment type="caution">
    <text evidence="5">The sequence shown here is derived from an EMBL/GenBank/DDBJ whole genome shotgun (WGS) entry which is preliminary data.</text>
</comment>
<reference evidence="5" key="2">
    <citation type="submission" date="2020-09" db="EMBL/GenBank/DDBJ databases">
        <authorList>
            <person name="Sun Q."/>
            <person name="Kim S."/>
        </authorList>
    </citation>
    <scope>NUCLEOTIDE SEQUENCE</scope>
    <source>
        <strain evidence="5">KCTC 32182</strain>
    </source>
</reference>
<name>A0A918NXP8_9NEIS</name>
<organism evidence="5 6">
    <name type="scientific">Paludibacterium paludis</name>
    <dbReference type="NCBI Taxonomy" id="1225769"/>
    <lineage>
        <taxon>Bacteria</taxon>
        <taxon>Pseudomonadati</taxon>
        <taxon>Pseudomonadota</taxon>
        <taxon>Betaproteobacteria</taxon>
        <taxon>Neisseriales</taxon>
        <taxon>Chromobacteriaceae</taxon>
        <taxon>Paludibacterium</taxon>
    </lineage>
</organism>
<proteinExistence type="predicted"/>
<keyword evidence="2" id="KW-1133">Transmembrane helix</keyword>
<evidence type="ECO:0000256" key="1">
    <source>
        <dbReference type="SAM" id="MobiDB-lite"/>
    </source>
</evidence>
<dbReference type="AlphaFoldDB" id="A0A918NXP8"/>
<dbReference type="EMBL" id="BMYX01000001">
    <property type="protein sequence ID" value="GGY03336.1"/>
    <property type="molecule type" value="Genomic_DNA"/>
</dbReference>
<gene>
    <name evidence="5" type="ORF">GCM10011289_02040</name>
</gene>
<dbReference type="Gene3D" id="3.10.310.50">
    <property type="match status" value="1"/>
</dbReference>